<organism evidence="1 2">
    <name type="scientific">Candidatus Nomurabacteria bacterium RIFCSPHIGHO2_01_FULL_40_20</name>
    <dbReference type="NCBI Taxonomy" id="1801738"/>
    <lineage>
        <taxon>Bacteria</taxon>
        <taxon>Candidatus Nomuraibacteriota</taxon>
    </lineage>
</organism>
<dbReference type="EMBL" id="MFTO01000021">
    <property type="protein sequence ID" value="OGI63383.1"/>
    <property type="molecule type" value="Genomic_DNA"/>
</dbReference>
<accession>A0A1F6V143</accession>
<sequence>MRISYHENFKKALRDFSDTIKKKTKKQIGNLSKNLRHPSLHAKKYDEAQDIWQARVDKGVRMYFSIEGDTYFLLDIKKHNK</sequence>
<reference evidence="1 2" key="1">
    <citation type="journal article" date="2016" name="Nat. Commun.">
        <title>Thousands of microbial genomes shed light on interconnected biogeochemical processes in an aquifer system.</title>
        <authorList>
            <person name="Anantharaman K."/>
            <person name="Brown C.T."/>
            <person name="Hug L.A."/>
            <person name="Sharon I."/>
            <person name="Castelle C.J."/>
            <person name="Probst A.J."/>
            <person name="Thomas B.C."/>
            <person name="Singh A."/>
            <person name="Wilkins M.J."/>
            <person name="Karaoz U."/>
            <person name="Brodie E.L."/>
            <person name="Williams K.H."/>
            <person name="Hubbard S.S."/>
            <person name="Banfield J.F."/>
        </authorList>
    </citation>
    <scope>NUCLEOTIDE SEQUENCE [LARGE SCALE GENOMIC DNA]</scope>
</reference>
<dbReference type="InterPro" id="IPR035093">
    <property type="entry name" value="RelE/ParE_toxin_dom_sf"/>
</dbReference>
<protein>
    <submittedName>
        <fullName evidence="1">Uncharacterized protein</fullName>
    </submittedName>
</protein>
<dbReference type="SUPFAM" id="SSF143011">
    <property type="entry name" value="RelE-like"/>
    <property type="match status" value="1"/>
</dbReference>
<proteinExistence type="predicted"/>
<dbReference type="Proteomes" id="UP000178985">
    <property type="component" value="Unassembled WGS sequence"/>
</dbReference>
<name>A0A1F6V143_9BACT</name>
<gene>
    <name evidence="1" type="ORF">A2733_00880</name>
</gene>
<dbReference type="AlphaFoldDB" id="A0A1F6V143"/>
<evidence type="ECO:0000313" key="1">
    <source>
        <dbReference type="EMBL" id="OGI63383.1"/>
    </source>
</evidence>
<evidence type="ECO:0000313" key="2">
    <source>
        <dbReference type="Proteomes" id="UP000178985"/>
    </source>
</evidence>
<comment type="caution">
    <text evidence="1">The sequence shown here is derived from an EMBL/GenBank/DDBJ whole genome shotgun (WGS) entry which is preliminary data.</text>
</comment>
<dbReference type="Gene3D" id="3.30.2310.20">
    <property type="entry name" value="RelE-like"/>
    <property type="match status" value="1"/>
</dbReference>